<evidence type="ECO:0000313" key="2">
    <source>
        <dbReference type="Proteomes" id="UP001446871"/>
    </source>
</evidence>
<accession>A0ABR1TLN1</accession>
<keyword evidence="2" id="KW-1185">Reference proteome</keyword>
<organism evidence="1 2">
    <name type="scientific">Apiospora saccharicola</name>
    <dbReference type="NCBI Taxonomy" id="335842"/>
    <lineage>
        <taxon>Eukaryota</taxon>
        <taxon>Fungi</taxon>
        <taxon>Dikarya</taxon>
        <taxon>Ascomycota</taxon>
        <taxon>Pezizomycotina</taxon>
        <taxon>Sordariomycetes</taxon>
        <taxon>Xylariomycetidae</taxon>
        <taxon>Amphisphaeriales</taxon>
        <taxon>Apiosporaceae</taxon>
        <taxon>Apiospora</taxon>
    </lineage>
</organism>
<dbReference type="Gene3D" id="1.10.630.10">
    <property type="entry name" value="Cytochrome P450"/>
    <property type="match status" value="1"/>
</dbReference>
<comment type="caution">
    <text evidence="1">The sequence shown here is derived from an EMBL/GenBank/DDBJ whole genome shotgun (WGS) entry which is preliminary data.</text>
</comment>
<reference evidence="1 2" key="1">
    <citation type="submission" date="2023-01" db="EMBL/GenBank/DDBJ databases">
        <title>Analysis of 21 Apiospora genomes using comparative genomics revels a genus with tremendous synthesis potential of carbohydrate active enzymes and secondary metabolites.</title>
        <authorList>
            <person name="Sorensen T."/>
        </authorList>
    </citation>
    <scope>NUCLEOTIDE SEQUENCE [LARGE SCALE GENOMIC DNA]</scope>
    <source>
        <strain evidence="1 2">CBS 83171</strain>
    </source>
</reference>
<sequence>MKPYSPIFGHLPLMRAIRQEWPSDAHTTYVNLKLAREWQKYFPNATECPPVIYMDLRPIMPDPWALVIDPGFAAQLTQDTPQPRHSMFRWANIPLTGRLDLLAMDPANHKLWRSRLIPGFAPRNLATHVPSIIEEVQTFADIVKAKAGNGTDWGTMFTMHDSLVALSFDVIVGLQVFEQRNTPGPMLVALRTLISYAKFNSLANRLERLTPKYRRDVHRNTKIMDDNLRPQILSRLAASDAPKEQQTIIDLAIKEVKNSGRIGRGRGWEPPSPGMLMFETNIELKKDSRENHLHCQ</sequence>
<dbReference type="Proteomes" id="UP001446871">
    <property type="component" value="Unassembled WGS sequence"/>
</dbReference>
<gene>
    <name evidence="1" type="ORF">PG996_015610</name>
</gene>
<evidence type="ECO:0000313" key="1">
    <source>
        <dbReference type="EMBL" id="KAK8047546.1"/>
    </source>
</evidence>
<dbReference type="InterPro" id="IPR036396">
    <property type="entry name" value="Cyt_P450_sf"/>
</dbReference>
<name>A0ABR1TLN1_9PEZI</name>
<proteinExistence type="predicted"/>
<dbReference type="SUPFAM" id="SSF48264">
    <property type="entry name" value="Cytochrome P450"/>
    <property type="match status" value="1"/>
</dbReference>
<dbReference type="EMBL" id="JAQQWM010000009">
    <property type="protein sequence ID" value="KAK8047546.1"/>
    <property type="molecule type" value="Genomic_DNA"/>
</dbReference>
<protein>
    <submittedName>
        <fullName evidence="1">VerA protein</fullName>
    </submittedName>
</protein>